<dbReference type="GO" id="GO:0004842">
    <property type="term" value="F:ubiquitin-protein transferase activity"/>
    <property type="evidence" value="ECO:0007669"/>
    <property type="project" value="TreeGrafter"/>
</dbReference>
<dbReference type="InterPro" id="IPR036770">
    <property type="entry name" value="Ankyrin_rpt-contain_sf"/>
</dbReference>
<gene>
    <name evidence="4" type="ORF">TE42_08680</name>
</gene>
<dbReference type="Gene3D" id="1.25.40.20">
    <property type="entry name" value="Ankyrin repeat-containing domain"/>
    <property type="match status" value="1"/>
</dbReference>
<dbReference type="AlphaFoldDB" id="A0A0G2IVQ3"/>
<dbReference type="InterPro" id="IPR002110">
    <property type="entry name" value="Ankyrin_rpt"/>
</dbReference>
<protein>
    <submittedName>
        <fullName evidence="4">Uncharacterized protein</fullName>
    </submittedName>
</protein>
<evidence type="ECO:0000256" key="3">
    <source>
        <dbReference type="PROSITE-ProRule" id="PRU00023"/>
    </source>
</evidence>
<comment type="caution">
    <text evidence="4">The sequence shown here is derived from an EMBL/GenBank/DDBJ whole genome shotgun (WGS) entry which is preliminary data.</text>
</comment>
<sequence length="84" mass="9168">MKVLLDAGANLEARDKDGYTPLHEAATSLREGPEVVEEVVEVLLNAGADPKAKTIDGRTPVELIPDNSPLHGTDVYWQLNEARF</sequence>
<evidence type="ECO:0000313" key="5">
    <source>
        <dbReference type="Proteomes" id="UP000035067"/>
    </source>
</evidence>
<dbReference type="EMBL" id="JXQG01000063">
    <property type="protein sequence ID" value="KKZ11088.1"/>
    <property type="molecule type" value="Genomic_DNA"/>
</dbReference>
<dbReference type="PATRIC" id="fig|1604020.3.peg.1754"/>
<evidence type="ECO:0000313" key="4">
    <source>
        <dbReference type="EMBL" id="KKZ11088.1"/>
    </source>
</evidence>
<dbReference type="SUPFAM" id="SSF48403">
    <property type="entry name" value="Ankyrin repeat"/>
    <property type="match status" value="1"/>
</dbReference>
<keyword evidence="1" id="KW-0677">Repeat</keyword>
<feature type="repeat" description="ANK" evidence="3">
    <location>
        <begin position="17"/>
        <end position="55"/>
    </location>
</feature>
<evidence type="ECO:0000256" key="1">
    <source>
        <dbReference type="ARBA" id="ARBA00022737"/>
    </source>
</evidence>
<dbReference type="PANTHER" id="PTHR24171">
    <property type="entry name" value="ANKYRIN REPEAT DOMAIN-CONTAINING PROTEIN 39-RELATED"/>
    <property type="match status" value="1"/>
</dbReference>
<dbReference type="PANTHER" id="PTHR24171:SF8">
    <property type="entry name" value="BRCA1-ASSOCIATED RING DOMAIN PROTEIN 1"/>
    <property type="match status" value="1"/>
</dbReference>
<dbReference type="SMART" id="SM00248">
    <property type="entry name" value="ANK"/>
    <property type="match status" value="1"/>
</dbReference>
<organism evidence="4 5">
    <name type="scientific">Candidatus Synechococcus spongiarum SP3</name>
    <dbReference type="NCBI Taxonomy" id="1604020"/>
    <lineage>
        <taxon>Bacteria</taxon>
        <taxon>Bacillati</taxon>
        <taxon>Cyanobacteriota</taxon>
        <taxon>Cyanophyceae</taxon>
        <taxon>Synechococcales</taxon>
        <taxon>Synechococcaceae</taxon>
        <taxon>Synechococcus</taxon>
    </lineage>
</organism>
<dbReference type="PROSITE" id="PS50297">
    <property type="entry name" value="ANK_REP_REGION"/>
    <property type="match status" value="1"/>
</dbReference>
<proteinExistence type="predicted"/>
<evidence type="ECO:0000256" key="2">
    <source>
        <dbReference type="ARBA" id="ARBA00023043"/>
    </source>
</evidence>
<dbReference type="PROSITE" id="PS50088">
    <property type="entry name" value="ANK_REPEAT"/>
    <property type="match status" value="1"/>
</dbReference>
<reference evidence="4 5" key="1">
    <citation type="submission" date="2015-01" db="EMBL/GenBank/DDBJ databases">
        <title>Lifestyle Evolution in Cyanobacterial Symbionts of Sponges.</title>
        <authorList>
            <person name="Burgsdorf I."/>
            <person name="Slaby B.M."/>
            <person name="Handley K.M."/>
            <person name="Haber M."/>
            <person name="Blom J."/>
            <person name="Marshall C.W."/>
            <person name="Gilbert J.A."/>
            <person name="Hentschel U."/>
            <person name="Steindler L."/>
        </authorList>
    </citation>
    <scope>NUCLEOTIDE SEQUENCE [LARGE SCALE GENOMIC DNA]</scope>
    <source>
        <strain evidence="4">SP3</strain>
    </source>
</reference>
<name>A0A0G2IVQ3_9SYNE</name>
<dbReference type="GO" id="GO:0085020">
    <property type="term" value="P:protein K6-linked ubiquitination"/>
    <property type="evidence" value="ECO:0007669"/>
    <property type="project" value="TreeGrafter"/>
</dbReference>
<keyword evidence="2 3" id="KW-0040">ANK repeat</keyword>
<accession>A0A0G2IVQ3</accession>
<dbReference type="Proteomes" id="UP000035067">
    <property type="component" value="Unassembled WGS sequence"/>
</dbReference>
<dbReference type="Pfam" id="PF00023">
    <property type="entry name" value="Ank"/>
    <property type="match status" value="1"/>
</dbReference>